<comment type="caution">
    <text evidence="9">The sequence shown here is derived from an EMBL/GenBank/DDBJ whole genome shotgun (WGS) entry which is preliminary data.</text>
</comment>
<dbReference type="FunFam" id="1.25.40.90:FF:000019">
    <property type="entry name" value="Clathrin coat assembly protein"/>
    <property type="match status" value="1"/>
</dbReference>
<keyword evidence="4" id="KW-0472">Membrane</keyword>
<accession>A0A922FL02</accession>
<evidence type="ECO:0000256" key="3">
    <source>
        <dbReference type="ARBA" id="ARBA00022583"/>
    </source>
</evidence>
<protein>
    <recommendedName>
        <fullName evidence="8">ENTH domain-containing protein</fullName>
    </recommendedName>
</protein>
<dbReference type="GO" id="GO:0000149">
    <property type="term" value="F:SNARE binding"/>
    <property type="evidence" value="ECO:0007669"/>
    <property type="project" value="TreeGrafter"/>
</dbReference>
<evidence type="ECO:0000256" key="5">
    <source>
        <dbReference type="ARBA" id="ARBA00023176"/>
    </source>
</evidence>
<proteinExistence type="predicted"/>
<evidence type="ECO:0000256" key="4">
    <source>
        <dbReference type="ARBA" id="ARBA00023136"/>
    </source>
</evidence>
<organism evidence="9 10">
    <name type="scientific">Carya illinoinensis</name>
    <name type="common">Pecan</name>
    <dbReference type="NCBI Taxonomy" id="32201"/>
    <lineage>
        <taxon>Eukaryota</taxon>
        <taxon>Viridiplantae</taxon>
        <taxon>Streptophyta</taxon>
        <taxon>Embryophyta</taxon>
        <taxon>Tracheophyta</taxon>
        <taxon>Spermatophyta</taxon>
        <taxon>Magnoliopsida</taxon>
        <taxon>eudicotyledons</taxon>
        <taxon>Gunneridae</taxon>
        <taxon>Pentapetalae</taxon>
        <taxon>rosids</taxon>
        <taxon>fabids</taxon>
        <taxon>Fagales</taxon>
        <taxon>Juglandaceae</taxon>
        <taxon>Carya</taxon>
    </lineage>
</organism>
<dbReference type="PANTHER" id="PTHR22951:SF75">
    <property type="entry name" value="CLATHRIN COAT ASSEMBLY PROTEIN AP180"/>
    <property type="match status" value="1"/>
</dbReference>
<feature type="domain" description="ENTH" evidence="8">
    <location>
        <begin position="27"/>
        <end position="163"/>
    </location>
</feature>
<dbReference type="GO" id="GO:0048268">
    <property type="term" value="P:clathrin coat assembly"/>
    <property type="evidence" value="ECO:0007669"/>
    <property type="project" value="InterPro"/>
</dbReference>
<dbReference type="GO" id="GO:0032050">
    <property type="term" value="F:clathrin heavy chain binding"/>
    <property type="evidence" value="ECO:0007669"/>
    <property type="project" value="TreeGrafter"/>
</dbReference>
<feature type="compositionally biased region" description="Polar residues" evidence="7">
    <location>
        <begin position="337"/>
        <end position="353"/>
    </location>
</feature>
<dbReference type="GO" id="GO:0072583">
    <property type="term" value="P:clathrin-dependent endocytosis"/>
    <property type="evidence" value="ECO:0007669"/>
    <property type="project" value="InterPro"/>
</dbReference>
<dbReference type="GO" id="GO:0006900">
    <property type="term" value="P:vesicle budding from membrane"/>
    <property type="evidence" value="ECO:0007669"/>
    <property type="project" value="TreeGrafter"/>
</dbReference>
<evidence type="ECO:0000313" key="10">
    <source>
        <dbReference type="Proteomes" id="UP000811246"/>
    </source>
</evidence>
<gene>
    <name evidence="9" type="ORF">I3842_03G148100</name>
</gene>
<sequence>MASTMPRKIRKALGAVKDQTSISLAKVSNTNTVDLEVLILKATTHVEIPIDERYVNDILELISSNKFFASACAQAISKRIGRTRNWIVALKSLMLVLRTFQDGDPHFPGEVLRAMRRGAKIFNLSGFRDDSNSSPWDYTAFVRTFALYLDERLDCFLTGKLQHRFTYNKQRESIPHRRQLISSSMHDMKPAILLDRISYWQRLLDRAIGTRPTGAAKSSRLVLIALYAIVQESFDLYRDISDGLSLLLDSFFHLQYQSSVNSFQVCVKATKQFEELSSFYDLCKNIGVGRTSEYPSVKKISDELVETLQDFLKDQASFPKHNGQSPILLLPGPPSNDPTSNAERLSGDQSIKTSGQRVSRRGRSVGSSRCTSLEDLMSVAEPDGTSPQITELIEQECYSEEQSEKQSTLLEDLIGNVSGSNFSLPLKQGTKSCFELICMDDDWPKHEEKKEEEEQVGHETSETSGLELAHHIINGWELVLFESDQTQHEMQPFTNLDNGCEPLVVKEDSLCLASLPQHQYNPFLEEATAIAIAAAHTSDEPAFFAANDSFSVAPTFYAAWPTFCMQIETLAAPSTFCAQNFDNTTTVAPTFRVQNTNEAEEAPNFYTKNPNETTAVVPNIENDPFEKCASAMAYTHVSNGSMNQQSDLLHQQQLWLENQNKIIAKLMT</sequence>
<dbReference type="AlphaFoldDB" id="A0A922FL02"/>
<keyword evidence="5" id="KW-0168">Coated pit</keyword>
<keyword evidence="3" id="KW-0254">Endocytosis</keyword>
<reference evidence="9" key="1">
    <citation type="submission" date="2021-01" db="EMBL/GenBank/DDBJ databases">
        <authorList>
            <person name="Lovell J.T."/>
            <person name="Bentley N."/>
            <person name="Bhattarai G."/>
            <person name="Jenkins J.W."/>
            <person name="Sreedasyam A."/>
            <person name="Alarcon Y."/>
            <person name="Bock C."/>
            <person name="Boston L."/>
            <person name="Carlson J."/>
            <person name="Cervantes K."/>
            <person name="Clermont K."/>
            <person name="Krom N."/>
            <person name="Kubenka K."/>
            <person name="Mamidi S."/>
            <person name="Mattison C."/>
            <person name="Monteros M."/>
            <person name="Pisani C."/>
            <person name="Plott C."/>
            <person name="Rajasekar S."/>
            <person name="Rhein H.S."/>
            <person name="Rohla C."/>
            <person name="Song M."/>
            <person name="Hilaire R.S."/>
            <person name="Shu S."/>
            <person name="Wells L."/>
            <person name="Wang X."/>
            <person name="Webber J."/>
            <person name="Heerema R.J."/>
            <person name="Klein P."/>
            <person name="Conner P."/>
            <person name="Grauke L."/>
            <person name="Grimwood J."/>
            <person name="Schmutz J."/>
            <person name="Randall J.J."/>
        </authorList>
    </citation>
    <scope>NUCLEOTIDE SEQUENCE</scope>
    <source>
        <tissue evidence="9">Leaf</tissue>
    </source>
</reference>
<evidence type="ECO:0000256" key="2">
    <source>
        <dbReference type="ARBA" id="ARBA00004600"/>
    </source>
</evidence>
<dbReference type="PANTHER" id="PTHR22951">
    <property type="entry name" value="CLATHRIN ASSEMBLY PROTEIN"/>
    <property type="match status" value="1"/>
</dbReference>
<dbReference type="CDD" id="cd16987">
    <property type="entry name" value="ANTH_N_AP180_plant"/>
    <property type="match status" value="1"/>
</dbReference>
<dbReference type="EMBL" id="CM031827">
    <property type="protein sequence ID" value="KAG6722177.1"/>
    <property type="molecule type" value="Genomic_DNA"/>
</dbReference>
<dbReference type="FunFam" id="1.20.58.150:FF:000005">
    <property type="entry name" value="putative clathrin assembly protein At2g25430"/>
    <property type="match status" value="1"/>
</dbReference>
<keyword evidence="6" id="KW-0968">Cytoplasmic vesicle</keyword>
<dbReference type="GO" id="GO:0005545">
    <property type="term" value="F:1-phosphatidylinositol binding"/>
    <property type="evidence" value="ECO:0007669"/>
    <property type="project" value="TreeGrafter"/>
</dbReference>
<comment type="subcellular location">
    <subcellularLocation>
        <location evidence="1">Cytoplasmic vesicle</location>
        <location evidence="1">Clathrin-coated vesicle</location>
    </subcellularLocation>
    <subcellularLocation>
        <location evidence="2">Membrane</location>
        <location evidence="2">Clathrin-coated pit</location>
    </subcellularLocation>
</comment>
<dbReference type="Proteomes" id="UP000811246">
    <property type="component" value="Chromosome 3"/>
</dbReference>
<evidence type="ECO:0000256" key="7">
    <source>
        <dbReference type="SAM" id="MobiDB-lite"/>
    </source>
</evidence>
<dbReference type="GO" id="GO:0005546">
    <property type="term" value="F:phosphatidylinositol-4,5-bisphosphate binding"/>
    <property type="evidence" value="ECO:0007669"/>
    <property type="project" value="TreeGrafter"/>
</dbReference>
<feature type="region of interest" description="Disordered" evidence="7">
    <location>
        <begin position="323"/>
        <end position="368"/>
    </location>
</feature>
<dbReference type="SMART" id="SM00273">
    <property type="entry name" value="ENTH"/>
    <property type="match status" value="1"/>
</dbReference>
<dbReference type="InterPro" id="IPR011417">
    <property type="entry name" value="ANTH_dom"/>
</dbReference>
<dbReference type="InterPro" id="IPR048050">
    <property type="entry name" value="ANTH_N_plant"/>
</dbReference>
<dbReference type="GO" id="GO:0005905">
    <property type="term" value="C:clathrin-coated pit"/>
    <property type="evidence" value="ECO:0007669"/>
    <property type="project" value="UniProtKB-SubCell"/>
</dbReference>
<dbReference type="Pfam" id="PF07651">
    <property type="entry name" value="ANTH"/>
    <property type="match status" value="1"/>
</dbReference>
<evidence type="ECO:0000313" key="9">
    <source>
        <dbReference type="EMBL" id="KAG6722177.1"/>
    </source>
</evidence>
<dbReference type="InterPro" id="IPR045192">
    <property type="entry name" value="AP180-like"/>
</dbReference>
<dbReference type="GO" id="GO:0030136">
    <property type="term" value="C:clathrin-coated vesicle"/>
    <property type="evidence" value="ECO:0007669"/>
    <property type="project" value="UniProtKB-SubCell"/>
</dbReference>
<dbReference type="InterPro" id="IPR013809">
    <property type="entry name" value="ENTH"/>
</dbReference>
<name>A0A922FL02_CARIL</name>
<dbReference type="PROSITE" id="PS50942">
    <property type="entry name" value="ENTH"/>
    <property type="match status" value="1"/>
</dbReference>
<evidence type="ECO:0000256" key="6">
    <source>
        <dbReference type="ARBA" id="ARBA00023329"/>
    </source>
</evidence>
<evidence type="ECO:0000256" key="1">
    <source>
        <dbReference type="ARBA" id="ARBA00004132"/>
    </source>
</evidence>
<evidence type="ECO:0000259" key="8">
    <source>
        <dbReference type="PROSITE" id="PS50942"/>
    </source>
</evidence>